<dbReference type="InterPro" id="IPR023404">
    <property type="entry name" value="rSAM_horseshoe"/>
</dbReference>
<keyword evidence="16" id="KW-1185">Reference proteome</keyword>
<evidence type="ECO:0000256" key="7">
    <source>
        <dbReference type="ARBA" id="ARBA00022723"/>
    </source>
</evidence>
<dbReference type="EMBL" id="CAACYI010000001">
    <property type="protein sequence ID" value="VFB16353.1"/>
    <property type="molecule type" value="Genomic_DNA"/>
</dbReference>
<dbReference type="GO" id="GO:0005829">
    <property type="term" value="C:cytosol"/>
    <property type="evidence" value="ECO:0007669"/>
    <property type="project" value="TreeGrafter"/>
</dbReference>
<comment type="catalytic activity">
    <reaction evidence="11">
        <text>N(6)-dimethylallyladenosine(37) in tRNA + (sulfur carrier)-SH + AH2 + 2 S-adenosyl-L-methionine = 2-methylsulfanyl-N(6)-dimethylallyladenosine(37) in tRNA + (sulfur carrier)-H + 5'-deoxyadenosine + L-methionine + A + S-adenosyl-L-homocysteine + 2 H(+)</text>
        <dbReference type="Rhea" id="RHEA:37067"/>
        <dbReference type="Rhea" id="RHEA-COMP:10375"/>
        <dbReference type="Rhea" id="RHEA-COMP:10376"/>
        <dbReference type="Rhea" id="RHEA-COMP:14737"/>
        <dbReference type="Rhea" id="RHEA-COMP:14739"/>
        <dbReference type="ChEBI" id="CHEBI:13193"/>
        <dbReference type="ChEBI" id="CHEBI:15378"/>
        <dbReference type="ChEBI" id="CHEBI:17319"/>
        <dbReference type="ChEBI" id="CHEBI:17499"/>
        <dbReference type="ChEBI" id="CHEBI:29917"/>
        <dbReference type="ChEBI" id="CHEBI:57844"/>
        <dbReference type="ChEBI" id="CHEBI:57856"/>
        <dbReference type="ChEBI" id="CHEBI:59789"/>
        <dbReference type="ChEBI" id="CHEBI:64428"/>
        <dbReference type="ChEBI" id="CHEBI:74415"/>
        <dbReference type="ChEBI" id="CHEBI:74417"/>
        <dbReference type="EC" id="2.8.4.3"/>
    </reaction>
</comment>
<dbReference type="Pfam" id="PF01938">
    <property type="entry name" value="TRAM"/>
    <property type="match status" value="1"/>
</dbReference>
<keyword evidence="5 11" id="KW-0949">S-adenosyl-L-methionine</keyword>
<dbReference type="SFLD" id="SFLDG01082">
    <property type="entry name" value="B12-binding_domain_containing"/>
    <property type="match status" value="1"/>
</dbReference>
<evidence type="ECO:0000259" key="12">
    <source>
        <dbReference type="PROSITE" id="PS50926"/>
    </source>
</evidence>
<feature type="domain" description="Radical SAM core" evidence="14">
    <location>
        <begin position="162"/>
        <end position="392"/>
    </location>
</feature>
<dbReference type="SMART" id="SM00729">
    <property type="entry name" value="Elp3"/>
    <property type="match status" value="1"/>
</dbReference>
<dbReference type="GO" id="GO:0035597">
    <property type="term" value="F:tRNA-2-methylthio-N(6)-dimethylallyladenosine(37) synthase activity"/>
    <property type="evidence" value="ECO:0007669"/>
    <property type="project" value="UniProtKB-EC"/>
</dbReference>
<reference evidence="15 16" key="1">
    <citation type="submission" date="2019-02" db="EMBL/GenBank/DDBJ databases">
        <authorList>
            <consortium name="Pathogen Informatics"/>
        </authorList>
    </citation>
    <scope>NUCLEOTIDE SEQUENCE [LARGE SCALE GENOMIC DNA]</scope>
    <source>
        <strain evidence="15 16">3012STDY7089603</strain>
    </source>
</reference>
<dbReference type="PANTHER" id="PTHR43020:SF2">
    <property type="entry name" value="MITOCHONDRIAL TRNA METHYLTHIOTRANSFERASE CDK5RAP1"/>
    <property type="match status" value="1"/>
</dbReference>
<comment type="cofactor">
    <cofactor evidence="11">
        <name>[4Fe-4S] cluster</name>
        <dbReference type="ChEBI" id="CHEBI:49883"/>
    </cofactor>
    <text evidence="11">Binds 2 [4Fe-4S] clusters. One cluster is coordinated with 3 cysteines and an exchangeable S-adenosyl-L-methionine.</text>
</comment>
<feature type="binding site" evidence="11">
    <location>
        <position position="180"/>
    </location>
    <ligand>
        <name>[4Fe-4S] cluster</name>
        <dbReference type="ChEBI" id="CHEBI:49883"/>
        <label>2</label>
        <note>4Fe-4S-S-AdoMet</note>
    </ligand>
</feature>
<evidence type="ECO:0000256" key="10">
    <source>
        <dbReference type="ARBA" id="ARBA00033765"/>
    </source>
</evidence>
<comment type="caution">
    <text evidence="15">The sequence shown here is derived from an EMBL/GenBank/DDBJ whole genome shotgun (WGS) entry which is preliminary data.</text>
</comment>
<keyword evidence="7 11" id="KW-0479">Metal-binding</keyword>
<dbReference type="CDD" id="cd01335">
    <property type="entry name" value="Radical_SAM"/>
    <property type="match status" value="1"/>
</dbReference>
<sequence>MNFIDQEEQVIHILKDKLPSQAKYHIMTYGCQMNEHDSEKISWILEQVGFHATPDPQEADLILLNTCSIRHSAEDKVYGKLGELKHQKKQRDLTIAVCGCMMQREESRNKVLEKCKHVDIIFGTNNIHKLPALLLDHYETEKRTIDIDESFQSIDDKLLANRYYPYKSFVNIMYGCNNFCSYCIVPYTRGREVSRPSQDILNEVRALVASGVLEITLLGQNVNSYTPALENGYSFTHLIYDLAKIQGLKRIRFMTSHPKDISDDLLMAFKDLDSLCNFLHLPVQAGSNSVLRKMNRRYSREDYMRKIDKVKNLVPDIALCTDIMVGFPEESEDDFQDTLDLVKYVQYDSAFTFLYSPREGTPAANNIQQIPKEIKQDRFNRLTETLYPIFEKKNKALVGKTLEVLVEDHSKHDTSMLTGRTESFKLTHFRGGDRLIGKILPIKITSANSFNLEGEFIGS</sequence>
<evidence type="ECO:0000256" key="9">
    <source>
        <dbReference type="ARBA" id="ARBA00023014"/>
    </source>
</evidence>
<dbReference type="Gene3D" id="3.80.30.20">
    <property type="entry name" value="tm_1862 like domain"/>
    <property type="match status" value="1"/>
</dbReference>
<dbReference type="PROSITE" id="PS51449">
    <property type="entry name" value="MTTASE_N"/>
    <property type="match status" value="1"/>
</dbReference>
<feature type="binding site" evidence="11">
    <location>
        <position position="31"/>
    </location>
    <ligand>
        <name>[4Fe-4S] cluster</name>
        <dbReference type="ChEBI" id="CHEBI:49883"/>
        <label>1</label>
    </ligand>
</feature>
<feature type="domain" description="TRAM" evidence="12">
    <location>
        <begin position="395"/>
        <end position="458"/>
    </location>
</feature>
<dbReference type="InterPro" id="IPR006638">
    <property type="entry name" value="Elp3/MiaA/NifB-like_rSAM"/>
</dbReference>
<dbReference type="HAMAP" id="MF_01864">
    <property type="entry name" value="tRNA_metthiotr_MiaB"/>
    <property type="match status" value="1"/>
</dbReference>
<keyword evidence="8 11" id="KW-0408">Iron</keyword>
<evidence type="ECO:0000256" key="5">
    <source>
        <dbReference type="ARBA" id="ARBA00022691"/>
    </source>
</evidence>
<dbReference type="InterPro" id="IPR038135">
    <property type="entry name" value="Methylthiotransferase_N_sf"/>
</dbReference>
<evidence type="ECO:0000256" key="3">
    <source>
        <dbReference type="ARBA" id="ARBA00022490"/>
    </source>
</evidence>
<keyword evidence="4 11" id="KW-0808">Transferase</keyword>
<gene>
    <name evidence="15" type="primary">miaB_2</name>
    <name evidence="11" type="synonym">miaB</name>
    <name evidence="15" type="ORF">NCTC13150_00875</name>
</gene>
<dbReference type="InterPro" id="IPR058240">
    <property type="entry name" value="rSAM_sf"/>
</dbReference>
<dbReference type="InterPro" id="IPR002792">
    <property type="entry name" value="TRAM_dom"/>
</dbReference>
<comment type="subunit">
    <text evidence="11">Monomer.</text>
</comment>
<dbReference type="InterPro" id="IPR020612">
    <property type="entry name" value="Methylthiotransferase_CS"/>
</dbReference>
<keyword evidence="2 11" id="KW-0004">4Fe-4S</keyword>
<keyword evidence="6 11" id="KW-0819">tRNA processing</keyword>
<dbReference type="InterPro" id="IPR007197">
    <property type="entry name" value="rSAM"/>
</dbReference>
<dbReference type="SFLD" id="SFLDG01061">
    <property type="entry name" value="methylthiotransferase"/>
    <property type="match status" value="1"/>
</dbReference>
<name>A0A8H2M6V5_9FIRM</name>
<feature type="binding site" evidence="11">
    <location>
        <position position="67"/>
    </location>
    <ligand>
        <name>[4Fe-4S] cluster</name>
        <dbReference type="ChEBI" id="CHEBI:49883"/>
        <label>1</label>
    </ligand>
</feature>
<evidence type="ECO:0000256" key="2">
    <source>
        <dbReference type="ARBA" id="ARBA00022485"/>
    </source>
</evidence>
<dbReference type="FunFam" id="3.40.50.12160:FF:000006">
    <property type="entry name" value="tRNA-2-methylthio-N(6)-dimethylallyladenosine synthase"/>
    <property type="match status" value="1"/>
</dbReference>
<dbReference type="GO" id="GO:0051539">
    <property type="term" value="F:4 iron, 4 sulfur cluster binding"/>
    <property type="evidence" value="ECO:0007669"/>
    <property type="project" value="UniProtKB-UniRule"/>
</dbReference>
<organism evidence="15 16">
    <name type="scientific">Urinicoccus massiliensis</name>
    <dbReference type="NCBI Taxonomy" id="1723382"/>
    <lineage>
        <taxon>Bacteria</taxon>
        <taxon>Bacillati</taxon>
        <taxon>Bacillota</taxon>
        <taxon>Tissierellia</taxon>
        <taxon>Tissierellales</taxon>
        <taxon>Peptoniphilaceae</taxon>
        <taxon>Urinicoccus</taxon>
    </lineage>
</organism>
<feature type="binding site" evidence="11">
    <location>
        <position position="100"/>
    </location>
    <ligand>
        <name>[4Fe-4S] cluster</name>
        <dbReference type="ChEBI" id="CHEBI:49883"/>
        <label>1</label>
    </ligand>
</feature>
<dbReference type="Pfam" id="PF00919">
    <property type="entry name" value="UPF0004"/>
    <property type="match status" value="1"/>
</dbReference>
<dbReference type="Pfam" id="PF04055">
    <property type="entry name" value="Radical_SAM"/>
    <property type="match status" value="1"/>
</dbReference>
<evidence type="ECO:0000313" key="15">
    <source>
        <dbReference type="EMBL" id="VFB16353.1"/>
    </source>
</evidence>
<evidence type="ECO:0000313" key="16">
    <source>
        <dbReference type="Proteomes" id="UP000377798"/>
    </source>
</evidence>
<feature type="domain" description="MTTase N-terminal" evidence="13">
    <location>
        <begin position="22"/>
        <end position="139"/>
    </location>
</feature>
<accession>A0A8H2M6V5</accession>
<evidence type="ECO:0000256" key="6">
    <source>
        <dbReference type="ARBA" id="ARBA00022694"/>
    </source>
</evidence>
<keyword evidence="3 11" id="KW-0963">Cytoplasm</keyword>
<evidence type="ECO:0000259" key="13">
    <source>
        <dbReference type="PROSITE" id="PS51449"/>
    </source>
</evidence>
<dbReference type="PROSITE" id="PS01278">
    <property type="entry name" value="MTTASE_RADICAL"/>
    <property type="match status" value="1"/>
</dbReference>
<dbReference type="SUPFAM" id="SSF102114">
    <property type="entry name" value="Radical SAM enzymes"/>
    <property type="match status" value="1"/>
</dbReference>
<comment type="subcellular location">
    <subcellularLocation>
        <location evidence="11">Cytoplasm</location>
    </subcellularLocation>
</comment>
<dbReference type="SFLD" id="SFLDS00029">
    <property type="entry name" value="Radical_SAM"/>
    <property type="match status" value="1"/>
</dbReference>
<comment type="function">
    <text evidence="1 11">Catalyzes the methylthiolation of N6-(dimethylallyl)adenosine (i(6)A), leading to the formation of 2-methylthio-N6-(dimethylallyl)adenosine (ms(2)i(6)A) at position 37 in tRNAs that read codons beginning with uridine.</text>
</comment>
<dbReference type="PROSITE" id="PS50926">
    <property type="entry name" value="TRAM"/>
    <property type="match status" value="1"/>
</dbReference>
<dbReference type="AlphaFoldDB" id="A0A8H2M6V5"/>
<dbReference type="SFLD" id="SFLDF00273">
    <property type="entry name" value="(dimethylallyl)adenosine_tRNA"/>
    <property type="match status" value="1"/>
</dbReference>
<dbReference type="PROSITE" id="PS51918">
    <property type="entry name" value="RADICAL_SAM"/>
    <property type="match status" value="1"/>
</dbReference>
<proteinExistence type="inferred from homology"/>
<evidence type="ECO:0000256" key="4">
    <source>
        <dbReference type="ARBA" id="ARBA00022679"/>
    </source>
</evidence>
<dbReference type="NCBIfam" id="TIGR00089">
    <property type="entry name" value="MiaB/RimO family radical SAM methylthiotransferase"/>
    <property type="match status" value="1"/>
</dbReference>
<evidence type="ECO:0000256" key="8">
    <source>
        <dbReference type="ARBA" id="ARBA00023004"/>
    </source>
</evidence>
<dbReference type="NCBIfam" id="TIGR01574">
    <property type="entry name" value="miaB-methiolase"/>
    <property type="match status" value="1"/>
</dbReference>
<comment type="similarity">
    <text evidence="11">Belongs to the methylthiotransferase family. MiaB subfamily.</text>
</comment>
<protein>
    <recommendedName>
        <fullName evidence="10 11">tRNA-2-methylthio-N(6)-dimethylallyladenosine synthase</fullName>
        <ecNumber evidence="10 11">2.8.4.3</ecNumber>
    </recommendedName>
    <alternativeName>
        <fullName evidence="11">(Dimethylallyl)adenosine tRNA methylthiotransferase MiaB</fullName>
    </alternativeName>
    <alternativeName>
        <fullName evidence="11">tRNA-i(6)A37 methylthiotransferase</fullName>
    </alternativeName>
</protein>
<dbReference type="FunFam" id="3.80.30.20:FF:000001">
    <property type="entry name" value="tRNA-2-methylthio-N(6)-dimethylallyladenosine synthase 2"/>
    <property type="match status" value="1"/>
</dbReference>
<feature type="binding site" evidence="11">
    <location>
        <position position="176"/>
    </location>
    <ligand>
        <name>[4Fe-4S] cluster</name>
        <dbReference type="ChEBI" id="CHEBI:49883"/>
        <label>2</label>
        <note>4Fe-4S-S-AdoMet</note>
    </ligand>
</feature>
<dbReference type="GO" id="GO:0046872">
    <property type="term" value="F:metal ion binding"/>
    <property type="evidence" value="ECO:0007669"/>
    <property type="project" value="UniProtKB-KW"/>
</dbReference>
<dbReference type="EC" id="2.8.4.3" evidence="10 11"/>
<dbReference type="PANTHER" id="PTHR43020">
    <property type="entry name" value="CDK5 REGULATORY SUBUNIT-ASSOCIATED PROTEIN 1"/>
    <property type="match status" value="1"/>
</dbReference>
<evidence type="ECO:0000259" key="14">
    <source>
        <dbReference type="PROSITE" id="PS51918"/>
    </source>
</evidence>
<dbReference type="InterPro" id="IPR013848">
    <property type="entry name" value="Methylthiotransferase_N"/>
</dbReference>
<keyword evidence="9 11" id="KW-0411">Iron-sulfur</keyword>
<dbReference type="InterPro" id="IPR006463">
    <property type="entry name" value="MiaB_methiolase"/>
</dbReference>
<dbReference type="InterPro" id="IPR005839">
    <property type="entry name" value="Methylthiotransferase"/>
</dbReference>
<feature type="binding site" evidence="11">
    <location>
        <position position="183"/>
    </location>
    <ligand>
        <name>[4Fe-4S] cluster</name>
        <dbReference type="ChEBI" id="CHEBI:49883"/>
        <label>2</label>
        <note>4Fe-4S-S-AdoMet</note>
    </ligand>
</feature>
<evidence type="ECO:0000256" key="1">
    <source>
        <dbReference type="ARBA" id="ARBA00003234"/>
    </source>
</evidence>
<evidence type="ECO:0000256" key="11">
    <source>
        <dbReference type="HAMAP-Rule" id="MF_01864"/>
    </source>
</evidence>
<dbReference type="Gene3D" id="3.40.50.12160">
    <property type="entry name" value="Methylthiotransferase, N-terminal domain"/>
    <property type="match status" value="1"/>
</dbReference>
<dbReference type="Proteomes" id="UP000377798">
    <property type="component" value="Unassembled WGS sequence"/>
</dbReference>